<organism evidence="2 3">
    <name type="scientific">Salicibibacter kimchii</name>
    <dbReference type="NCBI Taxonomy" id="2099786"/>
    <lineage>
        <taxon>Bacteria</taxon>
        <taxon>Bacillati</taxon>
        <taxon>Bacillota</taxon>
        <taxon>Bacilli</taxon>
        <taxon>Bacillales</taxon>
        <taxon>Bacillaceae</taxon>
        <taxon>Salicibibacter</taxon>
    </lineage>
</organism>
<accession>A0A345C0M6</accession>
<dbReference type="Pfam" id="PF14657">
    <property type="entry name" value="Arm-DNA-bind_4"/>
    <property type="match status" value="1"/>
</dbReference>
<dbReference type="OrthoDB" id="2973637at2"/>
<gene>
    <name evidence="2" type="ORF">DT065_12560</name>
</gene>
<evidence type="ECO:0000313" key="3">
    <source>
        <dbReference type="Proteomes" id="UP000252100"/>
    </source>
</evidence>
<feature type="domain" description="AP2-like integrase N-terminal" evidence="1">
    <location>
        <begin position="2"/>
        <end position="27"/>
    </location>
</feature>
<dbReference type="KEGG" id="rue:DT065_12560"/>
<sequence length="67" mass="7878">MKQQRYSGYKTKKLAEKAMSNILNDVKEVRGSLFKMSDKDEEIMLKSDEDFYILKYNEIFFAAVNVS</sequence>
<dbReference type="AlphaFoldDB" id="A0A345C0M6"/>
<evidence type="ECO:0000313" key="2">
    <source>
        <dbReference type="EMBL" id="AXF56757.1"/>
    </source>
</evidence>
<keyword evidence="3" id="KW-1185">Reference proteome</keyword>
<dbReference type="InterPro" id="IPR028259">
    <property type="entry name" value="AP2-like_int_N"/>
</dbReference>
<proteinExistence type="predicted"/>
<name>A0A345C0M6_9BACI</name>
<dbReference type="EMBL" id="CP031092">
    <property type="protein sequence ID" value="AXF56757.1"/>
    <property type="molecule type" value="Genomic_DNA"/>
</dbReference>
<evidence type="ECO:0000259" key="1">
    <source>
        <dbReference type="Pfam" id="PF14657"/>
    </source>
</evidence>
<reference evidence="2 3" key="1">
    <citation type="journal article" date="2018" name="J. Microbiol.">
        <title>Salicibibacter kimchii gen. nov., sp. nov., a moderately halophilic and alkalitolerant bacterium in the family Bacillaceae, isolated from kimchi.</title>
        <authorList>
            <person name="Jang J.Y."/>
            <person name="Oh Y.J."/>
            <person name="Lim S.K."/>
            <person name="Park H.K."/>
            <person name="Lee C."/>
            <person name="Kim J.Y."/>
            <person name="Lee M.A."/>
            <person name="Choi H.J."/>
        </authorList>
    </citation>
    <scope>NUCLEOTIDE SEQUENCE [LARGE SCALE GENOMIC DNA]</scope>
    <source>
        <strain evidence="2 3">NKC1-1</strain>
    </source>
</reference>
<dbReference type="Proteomes" id="UP000252100">
    <property type="component" value="Chromosome"/>
</dbReference>
<protein>
    <recommendedName>
        <fullName evidence="1">AP2-like integrase N-terminal domain-containing protein</fullName>
    </recommendedName>
</protein>
<dbReference type="RefSeq" id="WP_114373964.1">
    <property type="nucleotide sequence ID" value="NZ_CP031092.1"/>
</dbReference>